<dbReference type="AlphaFoldDB" id="A0A9J6BE25"/>
<name>A0A9J6BE25_POLVA</name>
<gene>
    <name evidence="2" type="ORF">PVAND_016081</name>
</gene>
<keyword evidence="3" id="KW-1185">Reference proteome</keyword>
<comment type="caution">
    <text evidence="2">The sequence shown here is derived from an EMBL/GenBank/DDBJ whole genome shotgun (WGS) entry which is preliminary data.</text>
</comment>
<keyword evidence="1" id="KW-0732">Signal</keyword>
<evidence type="ECO:0000313" key="3">
    <source>
        <dbReference type="Proteomes" id="UP001107558"/>
    </source>
</evidence>
<protein>
    <submittedName>
        <fullName evidence="2">Uncharacterized protein</fullName>
    </submittedName>
</protein>
<dbReference type="EMBL" id="JADBJN010000004">
    <property type="protein sequence ID" value="KAG5668129.1"/>
    <property type="molecule type" value="Genomic_DNA"/>
</dbReference>
<dbReference type="PANTHER" id="PTHR31649">
    <property type="entry name" value="AGAP009604-PA"/>
    <property type="match status" value="1"/>
</dbReference>
<feature type="chain" id="PRO_5039938832" evidence="1">
    <location>
        <begin position="16"/>
        <end position="587"/>
    </location>
</feature>
<accession>A0A9J6BE25</accession>
<proteinExistence type="predicted"/>
<organism evidence="2 3">
    <name type="scientific">Polypedilum vanderplanki</name>
    <name type="common">Sleeping chironomid midge</name>
    <dbReference type="NCBI Taxonomy" id="319348"/>
    <lineage>
        <taxon>Eukaryota</taxon>
        <taxon>Metazoa</taxon>
        <taxon>Ecdysozoa</taxon>
        <taxon>Arthropoda</taxon>
        <taxon>Hexapoda</taxon>
        <taxon>Insecta</taxon>
        <taxon>Pterygota</taxon>
        <taxon>Neoptera</taxon>
        <taxon>Endopterygota</taxon>
        <taxon>Diptera</taxon>
        <taxon>Nematocera</taxon>
        <taxon>Chironomoidea</taxon>
        <taxon>Chironomidae</taxon>
        <taxon>Chironominae</taxon>
        <taxon>Polypedilum</taxon>
        <taxon>Polypedilum</taxon>
    </lineage>
</organism>
<evidence type="ECO:0000313" key="2">
    <source>
        <dbReference type="EMBL" id="KAG5668129.1"/>
    </source>
</evidence>
<dbReference type="PANTHER" id="PTHR31649:SF1">
    <property type="entry name" value="FARNESOIC ACID O-METHYL TRANSFERASE DOMAIN-CONTAINING PROTEIN"/>
    <property type="match status" value="1"/>
</dbReference>
<feature type="signal peptide" evidence="1">
    <location>
        <begin position="1"/>
        <end position="15"/>
    </location>
</feature>
<evidence type="ECO:0000256" key="1">
    <source>
        <dbReference type="SAM" id="SignalP"/>
    </source>
</evidence>
<dbReference type="Proteomes" id="UP001107558">
    <property type="component" value="Chromosome 4"/>
</dbReference>
<reference evidence="2" key="1">
    <citation type="submission" date="2021-03" db="EMBL/GenBank/DDBJ databases">
        <title>Chromosome level genome of the anhydrobiotic midge Polypedilum vanderplanki.</title>
        <authorList>
            <person name="Yoshida Y."/>
            <person name="Kikawada T."/>
            <person name="Gusev O."/>
        </authorList>
    </citation>
    <scope>NUCLEOTIDE SEQUENCE</scope>
    <source>
        <strain evidence="2">NIAS01</strain>
        <tissue evidence="2">Whole body or cell culture</tissue>
    </source>
</reference>
<sequence length="587" mass="65437">MEILTKFLIFAVVFAFPNAYGSSSSSEEEVPEYECGNKFYKYYMDKEPAEYGLYAGKTTTGKDAYVGLGSWQQMTLNTGPLTLNPPGILLSNNGGVGDFVNTTGAVWYLYRRRSHWYEWVNTTDASTQVKYAVDFGSGSIGSPHYFGRIKKNNTVFIGIVSLYLGKMYYVNEYNKLASADNGFKVLTCRAWNYEKPITPPQVPRNPNAPPNVDIGCIHNWQPYNNDNAPAKNGISAGDFDCNNTAYVGKGNPNGPWRPGRIQTVGASGLYTVQKGAEFYVQNGSYYLVDNPNYTYKWKQFDGKLPDNAVNVRNNVGNLYFAVTRIKTDGRVRIGKFMGLEAEFPTLDGTSTKFYNDYEVLTCDPHPKYQCGQKWKKYNNDNAPSTDGFKAGTTYTNVDAYIGRGTAACVNGCDYKVGRIQISPSSAAGLYYLDELLYTEIFDNTTAEYLVKNVNDTYVWKASGNGVKVSNAIELHPDGHQPSYIGMTNIDHSTYIGKVVPGVGMYYIDADGKGHVASSYDVLTCFSSDPSNGVPNQSLFEDWHVVDKCSARQRWAEDVKKCVCKDEFKDVFAAKNSQWNEETCSYVN</sequence>